<dbReference type="Pfam" id="PF09343">
    <property type="entry name" value="DUF2460"/>
    <property type="match status" value="1"/>
</dbReference>
<name>A0AAJ1WVK7_9HYPH</name>
<organism evidence="2 3">
    <name type="scientific">Methylobacterium brachiatum</name>
    <dbReference type="NCBI Taxonomy" id="269660"/>
    <lineage>
        <taxon>Bacteria</taxon>
        <taxon>Pseudomonadati</taxon>
        <taxon>Pseudomonadota</taxon>
        <taxon>Alphaproteobacteria</taxon>
        <taxon>Hyphomicrobiales</taxon>
        <taxon>Methylobacteriaceae</taxon>
        <taxon>Methylobacterium</taxon>
    </lineage>
</organism>
<sequence>MTDTPPAFPALPGQGWSVHKRPTFATRLAPHVSGREVRASLYAAPLWEFEVTFDGLASGSAFPGLGVNSLQALLGLFLRCQGRFGTFLYTDPTDNTVAGGAIGVGDGTTLAFPALRTLGGFSEPVGWVTALRAVSINGAAAGGWSLTAPNRITFAGAPAAGAVIGADFSFAYLCRFVDDVQDFENVMAGLWKAEAVKFRSVRT</sequence>
<dbReference type="AlphaFoldDB" id="A0AAJ1WVK7"/>
<dbReference type="Proteomes" id="UP001223420">
    <property type="component" value="Unassembled WGS sequence"/>
</dbReference>
<feature type="domain" description="DUF2460" evidence="1">
    <location>
        <begin position="12"/>
        <end position="202"/>
    </location>
</feature>
<dbReference type="EMBL" id="JAUSWL010000003">
    <property type="protein sequence ID" value="MDQ0543267.1"/>
    <property type="molecule type" value="Genomic_DNA"/>
</dbReference>
<reference evidence="2" key="1">
    <citation type="submission" date="2023-07" db="EMBL/GenBank/DDBJ databases">
        <title>Genomic Encyclopedia of Type Strains, Phase IV (KMG-IV): sequencing the most valuable type-strain genomes for metagenomic binning, comparative biology and taxonomic classification.</title>
        <authorList>
            <person name="Goeker M."/>
        </authorList>
    </citation>
    <scope>NUCLEOTIDE SEQUENCE</scope>
    <source>
        <strain evidence="2">DSM 19569</strain>
    </source>
</reference>
<evidence type="ECO:0000259" key="1">
    <source>
        <dbReference type="Pfam" id="PF09343"/>
    </source>
</evidence>
<proteinExistence type="predicted"/>
<gene>
    <name evidence="2" type="ORF">QO001_002193</name>
</gene>
<protein>
    <recommendedName>
        <fullName evidence="1">DUF2460 domain-containing protein</fullName>
    </recommendedName>
</protein>
<dbReference type="RefSeq" id="WP_230366083.1">
    <property type="nucleotide sequence ID" value="NZ_JAJALK010000004.1"/>
</dbReference>
<comment type="caution">
    <text evidence="2">The sequence shown here is derived from an EMBL/GenBank/DDBJ whole genome shotgun (WGS) entry which is preliminary data.</text>
</comment>
<evidence type="ECO:0000313" key="3">
    <source>
        <dbReference type="Proteomes" id="UP001223420"/>
    </source>
</evidence>
<dbReference type="InterPro" id="IPR011740">
    <property type="entry name" value="DUF2460"/>
</dbReference>
<accession>A0AAJ1WVK7</accession>
<evidence type="ECO:0000313" key="2">
    <source>
        <dbReference type="EMBL" id="MDQ0543267.1"/>
    </source>
</evidence>